<keyword evidence="11" id="KW-1185">Reference proteome</keyword>
<dbReference type="Gene3D" id="1.10.630.10">
    <property type="entry name" value="Cytochrome P450"/>
    <property type="match status" value="1"/>
</dbReference>
<evidence type="ECO:0000256" key="3">
    <source>
        <dbReference type="ARBA" id="ARBA00022723"/>
    </source>
</evidence>
<evidence type="ECO:0000256" key="6">
    <source>
        <dbReference type="ARBA" id="ARBA00023033"/>
    </source>
</evidence>
<organism evidence="9 11">
    <name type="scientific">Didymodactylos carnosus</name>
    <dbReference type="NCBI Taxonomy" id="1234261"/>
    <lineage>
        <taxon>Eukaryota</taxon>
        <taxon>Metazoa</taxon>
        <taxon>Spiralia</taxon>
        <taxon>Gnathifera</taxon>
        <taxon>Rotifera</taxon>
        <taxon>Eurotatoria</taxon>
        <taxon>Bdelloidea</taxon>
        <taxon>Philodinida</taxon>
        <taxon>Philodinidae</taxon>
        <taxon>Didymodactylos</taxon>
    </lineage>
</organism>
<dbReference type="PRINTS" id="PR00385">
    <property type="entry name" value="P450"/>
</dbReference>
<evidence type="ECO:0000256" key="5">
    <source>
        <dbReference type="ARBA" id="ARBA00023004"/>
    </source>
</evidence>
<comment type="similarity">
    <text evidence="1 8">Belongs to the cytochrome P450 family.</text>
</comment>
<dbReference type="PRINTS" id="PR00463">
    <property type="entry name" value="EP450I"/>
</dbReference>
<dbReference type="InterPro" id="IPR036396">
    <property type="entry name" value="Cyt_P450_sf"/>
</dbReference>
<dbReference type="Pfam" id="PF00067">
    <property type="entry name" value="p450"/>
    <property type="match status" value="1"/>
</dbReference>
<dbReference type="InterPro" id="IPR017972">
    <property type="entry name" value="Cyt_P450_CS"/>
</dbReference>
<dbReference type="GO" id="GO:0004497">
    <property type="term" value="F:monooxygenase activity"/>
    <property type="evidence" value="ECO:0007669"/>
    <property type="project" value="UniProtKB-KW"/>
</dbReference>
<keyword evidence="3 7" id="KW-0479">Metal-binding</keyword>
<dbReference type="GO" id="GO:0020037">
    <property type="term" value="F:heme binding"/>
    <property type="evidence" value="ECO:0007669"/>
    <property type="project" value="InterPro"/>
</dbReference>
<keyword evidence="2 7" id="KW-0349">Heme</keyword>
<proteinExistence type="inferred from homology"/>
<evidence type="ECO:0000256" key="8">
    <source>
        <dbReference type="RuleBase" id="RU000461"/>
    </source>
</evidence>
<dbReference type="Proteomes" id="UP000663829">
    <property type="component" value="Unassembled WGS sequence"/>
</dbReference>
<dbReference type="InterPro" id="IPR002401">
    <property type="entry name" value="Cyt_P450_E_grp-I"/>
</dbReference>
<evidence type="ECO:0008006" key="12">
    <source>
        <dbReference type="Google" id="ProtNLM"/>
    </source>
</evidence>
<gene>
    <name evidence="9" type="ORF">GPM918_LOCUS30149</name>
    <name evidence="10" type="ORF">SRO942_LOCUS30752</name>
</gene>
<dbReference type="EMBL" id="CAJOBC010055485">
    <property type="protein sequence ID" value="CAF4191654.1"/>
    <property type="molecule type" value="Genomic_DNA"/>
</dbReference>
<evidence type="ECO:0000256" key="4">
    <source>
        <dbReference type="ARBA" id="ARBA00023002"/>
    </source>
</evidence>
<evidence type="ECO:0000256" key="2">
    <source>
        <dbReference type="ARBA" id="ARBA00022617"/>
    </source>
</evidence>
<protein>
    <recommendedName>
        <fullName evidence="12">Cytochrome P450</fullName>
    </recommendedName>
</protein>
<dbReference type="InterPro" id="IPR001128">
    <property type="entry name" value="Cyt_P450"/>
</dbReference>
<dbReference type="OrthoDB" id="1372046at2759"/>
<keyword evidence="5 7" id="KW-0408">Iron</keyword>
<evidence type="ECO:0000313" key="9">
    <source>
        <dbReference type="EMBL" id="CAF1335142.1"/>
    </source>
</evidence>
<keyword evidence="6 8" id="KW-0503">Monooxygenase</keyword>
<dbReference type="PANTHER" id="PTHR24291">
    <property type="entry name" value="CYTOCHROME P450 FAMILY 4"/>
    <property type="match status" value="1"/>
</dbReference>
<comment type="cofactor">
    <cofactor evidence="7">
        <name>heme</name>
        <dbReference type="ChEBI" id="CHEBI:30413"/>
    </cofactor>
</comment>
<dbReference type="Proteomes" id="UP000681722">
    <property type="component" value="Unassembled WGS sequence"/>
</dbReference>
<dbReference type="PANTHER" id="PTHR24291:SF50">
    <property type="entry name" value="BIFUNCTIONAL ALBAFLAVENONE MONOOXYGENASE_TERPENE SYNTHASE"/>
    <property type="match status" value="1"/>
</dbReference>
<dbReference type="SUPFAM" id="SSF48264">
    <property type="entry name" value="Cytochrome P450"/>
    <property type="match status" value="1"/>
</dbReference>
<accession>A0A815G6E2</accession>
<comment type="caution">
    <text evidence="9">The sequence shown here is derived from an EMBL/GenBank/DDBJ whole genome shotgun (WGS) entry which is preliminary data.</text>
</comment>
<dbReference type="PROSITE" id="PS00086">
    <property type="entry name" value="CYTOCHROME_P450"/>
    <property type="match status" value="1"/>
</dbReference>
<evidence type="ECO:0000256" key="7">
    <source>
        <dbReference type="PIRSR" id="PIRSR602401-1"/>
    </source>
</evidence>
<sequence length="387" mass="44713">MQDILKCTDEHLAVWRETYGRQDKTNEIDREIFKEYSNLMMDIIGIIAFDHNFNAVGKIDIQNEVPNHQEMTLGEATSFLMQTLADTVLLPLPTFLKRFYLTCFCPKYRRSLSILHDYVYRIIEEHKGKYQKAGNEDESKPAVRQNLLTLLTSSLQEDELMEAKKAPNEREGISRQELLDNITMLIFAGYETTATVLSWFTYFVSKRAEVQKKMKQEIREYCSAEYEVTVENLRKLEYVDCVLKETLRLAPTVVAVSREPTLSGEKTELDRVILSKGQNLMVAIACLHTDERNWKMNPLEFLPERFYGPNAPDAEHHPFAFLPFGGGRHQCAGQDLARFELKLIIVRLMQHVIFEDAPGNTGGHVQRVTVIPKNMAIRVRFDDKKVE</sequence>
<evidence type="ECO:0000313" key="11">
    <source>
        <dbReference type="Proteomes" id="UP000663829"/>
    </source>
</evidence>
<reference evidence="9" key="1">
    <citation type="submission" date="2021-02" db="EMBL/GenBank/DDBJ databases">
        <authorList>
            <person name="Nowell W R."/>
        </authorList>
    </citation>
    <scope>NUCLEOTIDE SEQUENCE</scope>
</reference>
<dbReference type="GO" id="GO:0005506">
    <property type="term" value="F:iron ion binding"/>
    <property type="evidence" value="ECO:0007669"/>
    <property type="project" value="InterPro"/>
</dbReference>
<dbReference type="AlphaFoldDB" id="A0A815G6E2"/>
<dbReference type="InterPro" id="IPR050196">
    <property type="entry name" value="Cytochrome_P450_Monoox"/>
</dbReference>
<dbReference type="CDD" id="cd00302">
    <property type="entry name" value="cytochrome_P450"/>
    <property type="match status" value="1"/>
</dbReference>
<keyword evidence="4 8" id="KW-0560">Oxidoreductase</keyword>
<evidence type="ECO:0000313" key="10">
    <source>
        <dbReference type="EMBL" id="CAF4191654.1"/>
    </source>
</evidence>
<dbReference type="EMBL" id="CAJNOQ010014112">
    <property type="protein sequence ID" value="CAF1335142.1"/>
    <property type="molecule type" value="Genomic_DNA"/>
</dbReference>
<name>A0A815G6E2_9BILA</name>
<dbReference type="GO" id="GO:0016705">
    <property type="term" value="F:oxidoreductase activity, acting on paired donors, with incorporation or reduction of molecular oxygen"/>
    <property type="evidence" value="ECO:0007669"/>
    <property type="project" value="InterPro"/>
</dbReference>
<evidence type="ECO:0000256" key="1">
    <source>
        <dbReference type="ARBA" id="ARBA00010617"/>
    </source>
</evidence>
<feature type="binding site" description="axial binding residue" evidence="7">
    <location>
        <position position="331"/>
    </location>
    <ligand>
        <name>heme</name>
        <dbReference type="ChEBI" id="CHEBI:30413"/>
    </ligand>
    <ligandPart>
        <name>Fe</name>
        <dbReference type="ChEBI" id="CHEBI:18248"/>
    </ligandPart>
</feature>